<evidence type="ECO:0000256" key="6">
    <source>
        <dbReference type="ARBA" id="ARBA00023136"/>
    </source>
</evidence>
<dbReference type="PANTHER" id="PTHR24270">
    <property type="entry name" value="LOW-DENSITY LIPOPROTEIN RECEPTOR-RELATED"/>
    <property type="match status" value="1"/>
</dbReference>
<keyword evidence="5" id="KW-1133">Transmembrane helix</keyword>
<feature type="compositionally biased region" description="Low complexity" evidence="9">
    <location>
        <begin position="524"/>
        <end position="534"/>
    </location>
</feature>
<dbReference type="GO" id="GO:0005886">
    <property type="term" value="C:plasma membrane"/>
    <property type="evidence" value="ECO:0007669"/>
    <property type="project" value="TreeGrafter"/>
</dbReference>
<evidence type="ECO:0000256" key="3">
    <source>
        <dbReference type="ARBA" id="ARBA00022692"/>
    </source>
</evidence>
<proteinExistence type="predicted"/>
<comment type="caution">
    <text evidence="8">Lacks conserved residue(s) required for the propagation of feature annotation.</text>
</comment>
<evidence type="ECO:0000256" key="7">
    <source>
        <dbReference type="ARBA" id="ARBA00023157"/>
    </source>
</evidence>
<feature type="disulfide bond" evidence="8">
    <location>
        <begin position="508"/>
        <end position="523"/>
    </location>
</feature>
<organism evidence="10 11">
    <name type="scientific">Scylla paramamosain</name>
    <name type="common">Mud crab</name>
    <dbReference type="NCBI Taxonomy" id="85552"/>
    <lineage>
        <taxon>Eukaryota</taxon>
        <taxon>Metazoa</taxon>
        <taxon>Ecdysozoa</taxon>
        <taxon>Arthropoda</taxon>
        <taxon>Crustacea</taxon>
        <taxon>Multicrustacea</taxon>
        <taxon>Malacostraca</taxon>
        <taxon>Eumalacostraca</taxon>
        <taxon>Eucarida</taxon>
        <taxon>Decapoda</taxon>
        <taxon>Pleocyemata</taxon>
        <taxon>Brachyura</taxon>
        <taxon>Eubrachyura</taxon>
        <taxon>Portunoidea</taxon>
        <taxon>Portunidae</taxon>
        <taxon>Portuninae</taxon>
        <taxon>Scylla</taxon>
    </lineage>
</organism>
<comment type="subcellular location">
    <subcellularLocation>
        <location evidence="2">Endomembrane system</location>
    </subcellularLocation>
    <subcellularLocation>
        <location evidence="1">Membrane</location>
        <topology evidence="1">Single-pass membrane protein</topology>
    </subcellularLocation>
</comment>
<feature type="region of interest" description="Disordered" evidence="9">
    <location>
        <begin position="447"/>
        <end position="485"/>
    </location>
</feature>
<keyword evidence="4" id="KW-0677">Repeat</keyword>
<feature type="disulfide bond" evidence="8">
    <location>
        <begin position="432"/>
        <end position="447"/>
    </location>
</feature>
<evidence type="ECO:0000313" key="10">
    <source>
        <dbReference type="EMBL" id="KAK8393459.1"/>
    </source>
</evidence>
<evidence type="ECO:0000256" key="9">
    <source>
        <dbReference type="SAM" id="MobiDB-lite"/>
    </source>
</evidence>
<feature type="compositionally biased region" description="Pro residues" evidence="9">
    <location>
        <begin position="455"/>
        <end position="465"/>
    </location>
</feature>
<feature type="disulfide bond" evidence="8">
    <location>
        <begin position="391"/>
        <end position="406"/>
    </location>
</feature>
<dbReference type="CDD" id="cd00112">
    <property type="entry name" value="LDLa"/>
    <property type="match status" value="7"/>
</dbReference>
<dbReference type="Proteomes" id="UP001487740">
    <property type="component" value="Unassembled WGS sequence"/>
</dbReference>
<dbReference type="AlphaFoldDB" id="A0AAW0U1N0"/>
<dbReference type="EMBL" id="JARAKH010000020">
    <property type="protein sequence ID" value="KAK8393459.1"/>
    <property type="molecule type" value="Genomic_DNA"/>
</dbReference>
<accession>A0AAW0U1N0</accession>
<dbReference type="PANTHER" id="PTHR24270:SF62">
    <property type="entry name" value="LOW-DENSITY LIPOPROTEIN RECEPTOR-RELATED PROTEIN 2"/>
    <property type="match status" value="1"/>
</dbReference>
<sequence>MLSGASGQEHEYHLLRSVDSELRGRLYTLTVLLRAPHLNQHLSHTLTQICASWRLSPVTTYFAIYPLAPRKSSFVPPLTKSLMGGSKESVVMVVLVAALVVLVPLHCRGQNAPSVEDWKGLDETVGANKAVASRIIKGMRNFAHLRQTIGCTPDVHESQKLVLKKTELYAREMAFLVTTLYREVRWFKEAAEDACLSECQQSEWRCKSGQCIPLYLRCDGRGNCNDGSDETPLCQGCGPDEFRCAADNTCLPSWTRCDGVYHCTDGADEHCQDSCSSGEFLCPYDRRCLPASWTCDGELDCSDGADERLCSDIKEDNTSPAQVCRPGEFRCATGNMCISLDLLCNGVGNCYDASDESESLCPQTTTPQSTCPLNTFRCVSSSRCIVSWWRCDGFPECEDASDEDDCIYGLECGRGRFFCLSDRICLEASQRCDGVLDCSDSTDEMDCPTTAQPATTPPTITPPITTPSTTPPSTTEPSTTSSSTFMGCQPEEFQCATEERCVPQDVLCDGVANCPDQSDEDDCTTTPTQPTTPQDGRVTPDLRLGQGNSTSTITTTTALVRITFDNTDVTTTDPTITSPTTAAATTTAPAVATVAPQVTVSCSPGHVPCTRESCVHERLACLNIARIGCTNMSRDVLDMCQKCRTEGISGRTCLQRTQTAVQRCIGWGWSYNRCLKSGQVRLTTQQEVM</sequence>
<dbReference type="PROSITE" id="PS01209">
    <property type="entry name" value="LDLRA_1"/>
    <property type="match status" value="4"/>
</dbReference>
<dbReference type="InterPro" id="IPR002172">
    <property type="entry name" value="LDrepeatLR_classA_rpt"/>
</dbReference>
<comment type="caution">
    <text evidence="10">The sequence shown here is derived from an EMBL/GenBank/DDBJ whole genome shotgun (WGS) entry which is preliminary data.</text>
</comment>
<keyword evidence="11" id="KW-1185">Reference proteome</keyword>
<name>A0AAW0U1N0_SCYPA</name>
<feature type="disulfide bond" evidence="8">
    <location>
        <begin position="206"/>
        <end position="224"/>
    </location>
</feature>
<reference evidence="10 11" key="1">
    <citation type="submission" date="2023-03" db="EMBL/GenBank/DDBJ databases">
        <title>High-quality genome of Scylla paramamosain provides insights in environmental adaptation.</title>
        <authorList>
            <person name="Zhang L."/>
        </authorList>
    </citation>
    <scope>NUCLEOTIDE SEQUENCE [LARGE SCALE GENOMIC DNA]</scope>
    <source>
        <strain evidence="10">LZ_2023a</strain>
        <tissue evidence="10">Muscle</tissue>
    </source>
</reference>
<evidence type="ECO:0000256" key="5">
    <source>
        <dbReference type="ARBA" id="ARBA00022989"/>
    </source>
</evidence>
<evidence type="ECO:0000256" key="2">
    <source>
        <dbReference type="ARBA" id="ARBA00004308"/>
    </source>
</evidence>
<dbReference type="GO" id="GO:0016192">
    <property type="term" value="P:vesicle-mediated transport"/>
    <property type="evidence" value="ECO:0007669"/>
    <property type="project" value="UniProtKB-ARBA"/>
</dbReference>
<feature type="disulfide bond" evidence="8">
    <location>
        <begin position="295"/>
        <end position="310"/>
    </location>
</feature>
<dbReference type="GO" id="GO:0012505">
    <property type="term" value="C:endomembrane system"/>
    <property type="evidence" value="ECO:0007669"/>
    <property type="project" value="UniProtKB-SubCell"/>
</dbReference>
<dbReference type="InterPro" id="IPR036055">
    <property type="entry name" value="LDL_receptor-like_sf"/>
</dbReference>
<dbReference type="Gene3D" id="4.10.400.10">
    <property type="entry name" value="Low-density Lipoprotein Receptor"/>
    <property type="match status" value="7"/>
</dbReference>
<dbReference type="PROSITE" id="PS50068">
    <property type="entry name" value="LDLRA_2"/>
    <property type="match status" value="7"/>
</dbReference>
<feature type="region of interest" description="Disordered" evidence="9">
    <location>
        <begin position="517"/>
        <end position="550"/>
    </location>
</feature>
<evidence type="ECO:0000313" key="11">
    <source>
        <dbReference type="Proteomes" id="UP001487740"/>
    </source>
</evidence>
<dbReference type="SMART" id="SM00192">
    <property type="entry name" value="LDLa"/>
    <property type="match status" value="7"/>
</dbReference>
<keyword evidence="3" id="KW-0812">Transmembrane</keyword>
<feature type="compositionally biased region" description="Low complexity" evidence="9">
    <location>
        <begin position="466"/>
        <end position="484"/>
    </location>
</feature>
<protein>
    <submittedName>
        <fullName evidence="10">Uncharacterized protein</fullName>
    </submittedName>
</protein>
<feature type="disulfide bond" evidence="8">
    <location>
        <begin position="199"/>
        <end position="211"/>
    </location>
</feature>
<dbReference type="SUPFAM" id="SSF57424">
    <property type="entry name" value="LDL receptor-like module"/>
    <property type="match status" value="7"/>
</dbReference>
<dbReference type="PRINTS" id="PR00261">
    <property type="entry name" value="LDLRECEPTOR"/>
</dbReference>
<keyword evidence="7 8" id="KW-1015">Disulfide bond</keyword>
<dbReference type="InterPro" id="IPR023415">
    <property type="entry name" value="LDLR_class-A_CS"/>
</dbReference>
<gene>
    <name evidence="10" type="ORF">O3P69_006641</name>
</gene>
<keyword evidence="6" id="KW-0472">Membrane</keyword>
<evidence type="ECO:0000256" key="4">
    <source>
        <dbReference type="ARBA" id="ARBA00022737"/>
    </source>
</evidence>
<dbReference type="InterPro" id="IPR050685">
    <property type="entry name" value="LDLR"/>
</dbReference>
<evidence type="ECO:0000256" key="1">
    <source>
        <dbReference type="ARBA" id="ARBA00004167"/>
    </source>
</evidence>
<evidence type="ECO:0000256" key="8">
    <source>
        <dbReference type="PROSITE-ProRule" id="PRU00124"/>
    </source>
</evidence>
<dbReference type="Pfam" id="PF00057">
    <property type="entry name" value="Ldl_recept_a"/>
    <property type="match status" value="5"/>
</dbReference>